<dbReference type="Proteomes" id="UP000494165">
    <property type="component" value="Unassembled WGS sequence"/>
</dbReference>
<keyword evidence="5" id="KW-0539">Nucleus</keyword>
<dbReference type="AlphaFoldDB" id="A0A8S1D623"/>
<evidence type="ECO:0000256" key="5">
    <source>
        <dbReference type="ARBA" id="ARBA00023242"/>
    </source>
</evidence>
<comment type="caution">
    <text evidence="6">The sequence shown here is derived from an EMBL/GenBank/DDBJ whole genome shotgun (WGS) entry which is preliminary data.</text>
</comment>
<organism evidence="6 7">
    <name type="scientific">Cloeon dipterum</name>
    <dbReference type="NCBI Taxonomy" id="197152"/>
    <lineage>
        <taxon>Eukaryota</taxon>
        <taxon>Metazoa</taxon>
        <taxon>Ecdysozoa</taxon>
        <taxon>Arthropoda</taxon>
        <taxon>Hexapoda</taxon>
        <taxon>Insecta</taxon>
        <taxon>Pterygota</taxon>
        <taxon>Palaeoptera</taxon>
        <taxon>Ephemeroptera</taxon>
        <taxon>Pisciforma</taxon>
        <taxon>Baetidae</taxon>
        <taxon>Cloeon</taxon>
    </lineage>
</organism>
<dbReference type="GO" id="GO:0003713">
    <property type="term" value="F:transcription coactivator activity"/>
    <property type="evidence" value="ECO:0007669"/>
    <property type="project" value="TreeGrafter"/>
</dbReference>
<evidence type="ECO:0000313" key="7">
    <source>
        <dbReference type="Proteomes" id="UP000494165"/>
    </source>
</evidence>
<evidence type="ECO:0000256" key="3">
    <source>
        <dbReference type="ARBA" id="ARBA00023015"/>
    </source>
</evidence>
<reference evidence="6 7" key="1">
    <citation type="submission" date="2020-04" db="EMBL/GenBank/DDBJ databases">
        <authorList>
            <person name="Alioto T."/>
            <person name="Alioto T."/>
            <person name="Gomez Garrido J."/>
        </authorList>
    </citation>
    <scope>NUCLEOTIDE SEQUENCE [LARGE SCALE GENOMIC DNA]</scope>
</reference>
<dbReference type="InterPro" id="IPR021627">
    <property type="entry name" value="Mediator_Med27"/>
</dbReference>
<name>A0A8S1D623_9INSE</name>
<keyword evidence="7" id="KW-1185">Reference proteome</keyword>
<dbReference type="PANTHER" id="PTHR13130:SF4">
    <property type="entry name" value="MEDIATOR OF RNA POLYMERASE II TRANSCRIPTION SUBUNIT 27"/>
    <property type="match status" value="1"/>
</dbReference>
<dbReference type="OrthoDB" id="1868004at2759"/>
<evidence type="ECO:0008006" key="8">
    <source>
        <dbReference type="Google" id="ProtNLM"/>
    </source>
</evidence>
<evidence type="ECO:0000256" key="1">
    <source>
        <dbReference type="ARBA" id="ARBA00004123"/>
    </source>
</evidence>
<keyword evidence="4" id="KW-0804">Transcription</keyword>
<comment type="similarity">
    <text evidence="2">Belongs to the Mediator complex subunit 27 family.</text>
</comment>
<protein>
    <recommendedName>
        <fullName evidence="8">Mediator of RNA polymerase II transcription subunit 27</fullName>
    </recommendedName>
</protein>
<dbReference type="GO" id="GO:0016592">
    <property type="term" value="C:mediator complex"/>
    <property type="evidence" value="ECO:0007669"/>
    <property type="project" value="InterPro"/>
</dbReference>
<dbReference type="GO" id="GO:0006357">
    <property type="term" value="P:regulation of transcription by RNA polymerase II"/>
    <property type="evidence" value="ECO:0007669"/>
    <property type="project" value="TreeGrafter"/>
</dbReference>
<keyword evidence="3" id="KW-0805">Transcription regulation</keyword>
<evidence type="ECO:0000256" key="4">
    <source>
        <dbReference type="ARBA" id="ARBA00023163"/>
    </source>
</evidence>
<proteinExistence type="inferred from homology"/>
<dbReference type="Pfam" id="PF11571">
    <property type="entry name" value="Med27"/>
    <property type="match status" value="1"/>
</dbReference>
<dbReference type="EMBL" id="CADEPI010000084">
    <property type="protein sequence ID" value="CAB3373327.1"/>
    <property type="molecule type" value="Genomic_DNA"/>
</dbReference>
<comment type="subcellular location">
    <subcellularLocation>
        <location evidence="1">Nucleus</location>
    </subcellularLocation>
</comment>
<sequence>MNVELDALNEALKAVSSLRSCVGNFFLSLSQGVRSEHGEDHRETKYILELQDLVAEISSNMRKVEQTCSSIPLPPDGQINLGNTAHLAHETTQDRQALYSELVGSYKWTDKLHEISNITFGFLAQNVMKRSYNSYLNSSGMNAKRRRLTPSCHNVPISSVETVITAIDRQYQDMNMNVYRPHPSNCHNLQIQVSLGRILRAVISFRGMMIEWVKVKAYNEEFQTDNGQLGQLDLWTNSRHHVFRKITENANAAMLHFYSPTLPDLAVRSFMTWLHSFRSLFTDTCRRCGNHLLCAMPPTWRDFRTLEAFHEDCKP</sequence>
<dbReference type="PANTHER" id="PTHR13130">
    <property type="entry name" value="34 KDA TRANSCRIPTIONAL CO-ACTIVATOR-RELATED"/>
    <property type="match status" value="1"/>
</dbReference>
<evidence type="ECO:0000313" key="6">
    <source>
        <dbReference type="EMBL" id="CAB3373327.1"/>
    </source>
</evidence>
<evidence type="ECO:0000256" key="2">
    <source>
        <dbReference type="ARBA" id="ARBA00008048"/>
    </source>
</evidence>
<gene>
    <name evidence="6" type="ORF">CLODIP_2_CD13230</name>
</gene>
<accession>A0A8S1D623</accession>